<reference evidence="1" key="1">
    <citation type="submission" date="2022-12" db="EMBL/GenBank/DDBJ databases">
        <authorList>
            <person name="Wang J."/>
        </authorList>
    </citation>
    <scope>NUCLEOTIDE SEQUENCE</scope>
    <source>
        <strain evidence="1">HY-45-18</strain>
    </source>
</reference>
<organism evidence="1 2">
    <name type="scientific">Clostridium aestuarii</name>
    <dbReference type="NCBI Taxonomy" id="338193"/>
    <lineage>
        <taxon>Bacteria</taxon>
        <taxon>Bacillati</taxon>
        <taxon>Bacillota</taxon>
        <taxon>Clostridia</taxon>
        <taxon>Eubacteriales</taxon>
        <taxon>Clostridiaceae</taxon>
        <taxon>Clostridium</taxon>
    </lineage>
</organism>
<sequence>MSNYITYTLENKENIKLANTIVQSDSQTSMDYISGSAIRGAYIAKYIAKKGVYNINQGEHRKKLLNGGIKFLNAYPMDDEERAIPFPKCFFCNKDEIKKFQYEEYETHIDLTVGIDNQLEDNYEKVRSAEFVGIDDNEYEKIKVTKCSNLHISKQGNKNEKNKLFRYDAIKKGHKFKGIIQSDNEEYLQEVKELLEDSIVYIGGAKGSGYGKCLISDIEIVKDNPEFEYFDNTSDFEDVIYLFAMSDIIYRSNLGEYKTFIDEEYLKNQLGLEKVEYLDSCIETKITSGFNNKWNCSIPQVVSIKAGSVFKYKIYGDIDEEKLQRFIDIGIGERKSEGYGRVVILNALDDTVLNKTKEREVEIEISDLIENLNENDVKQLSNIFTSIYEYKVESKINKVVLDIYNNLKNPNKLNNNQWGNLYELLSSVENMSIDRGKNKVRDYINHIKEKNGNSLNQLKNVKHGQDRTNFIDYLEEYINQSDDVKEFTSKIDVNEIQISSIKSKLDREFVYRTNIKIIRELCRYHLRKEDKQ</sequence>
<dbReference type="EMBL" id="JAPQER010000007">
    <property type="protein sequence ID" value="MCY6485465.1"/>
    <property type="molecule type" value="Genomic_DNA"/>
</dbReference>
<gene>
    <name evidence="1" type="ORF">OW763_14115</name>
</gene>
<keyword evidence="2" id="KW-1185">Reference proteome</keyword>
<evidence type="ECO:0008006" key="3">
    <source>
        <dbReference type="Google" id="ProtNLM"/>
    </source>
</evidence>
<comment type="caution">
    <text evidence="1">The sequence shown here is derived from an EMBL/GenBank/DDBJ whole genome shotgun (WGS) entry which is preliminary data.</text>
</comment>
<dbReference type="Proteomes" id="UP001078443">
    <property type="component" value="Unassembled WGS sequence"/>
</dbReference>
<protein>
    <recommendedName>
        <fullName evidence="3">CRISPR-associated protein Csx10</fullName>
    </recommendedName>
</protein>
<accession>A0ABT4D5J3</accession>
<evidence type="ECO:0000313" key="1">
    <source>
        <dbReference type="EMBL" id="MCY6485465.1"/>
    </source>
</evidence>
<dbReference type="RefSeq" id="WP_268041814.1">
    <property type="nucleotide sequence ID" value="NZ_JAPQER010000007.1"/>
</dbReference>
<name>A0ABT4D5J3_9CLOT</name>
<proteinExistence type="predicted"/>
<evidence type="ECO:0000313" key="2">
    <source>
        <dbReference type="Proteomes" id="UP001078443"/>
    </source>
</evidence>